<dbReference type="Proteomes" id="UP001157353">
    <property type="component" value="Unassembled WGS sequence"/>
</dbReference>
<evidence type="ECO:0000313" key="3">
    <source>
        <dbReference type="Proteomes" id="UP001157353"/>
    </source>
</evidence>
<reference evidence="3" key="1">
    <citation type="journal article" date="2019" name="Int. J. Syst. Evol. Microbiol.">
        <title>The Global Catalogue of Microorganisms (GCM) 10K type strain sequencing project: providing services to taxonomists for standard genome sequencing and annotation.</title>
        <authorList>
            <consortium name="The Broad Institute Genomics Platform"/>
            <consortium name="The Broad Institute Genome Sequencing Center for Infectious Disease"/>
            <person name="Wu L."/>
            <person name="Ma J."/>
        </authorList>
    </citation>
    <scope>NUCLEOTIDE SEQUENCE [LARGE SCALE GENOMIC DNA]</scope>
    <source>
        <strain evidence="3">NBRC 103166</strain>
    </source>
</reference>
<dbReference type="Pfam" id="PF09836">
    <property type="entry name" value="DUF2063"/>
    <property type="match status" value="1"/>
</dbReference>
<name>A0ABQ6DVM6_9GAMM</name>
<dbReference type="InterPro" id="IPR044922">
    <property type="entry name" value="DUF2063_N_sf"/>
</dbReference>
<keyword evidence="3" id="KW-1185">Reference proteome</keyword>
<organism evidence="2 3">
    <name type="scientific">Psychromonas marina</name>
    <dbReference type="NCBI Taxonomy" id="88364"/>
    <lineage>
        <taxon>Bacteria</taxon>
        <taxon>Pseudomonadati</taxon>
        <taxon>Pseudomonadota</taxon>
        <taxon>Gammaproteobacteria</taxon>
        <taxon>Alteromonadales</taxon>
        <taxon>Psychromonadaceae</taxon>
        <taxon>Psychromonas</taxon>
    </lineage>
</organism>
<accession>A0ABQ6DVM6</accession>
<feature type="domain" description="Putative DNA-binding" evidence="1">
    <location>
        <begin position="5"/>
        <end position="97"/>
    </location>
</feature>
<dbReference type="EMBL" id="BSPQ01000001">
    <property type="protein sequence ID" value="GLS89063.1"/>
    <property type="molecule type" value="Genomic_DNA"/>
</dbReference>
<dbReference type="InterPro" id="IPR018640">
    <property type="entry name" value="DUF2063"/>
</dbReference>
<dbReference type="RefSeq" id="WP_284202184.1">
    <property type="nucleotide sequence ID" value="NZ_BSPQ01000001.1"/>
</dbReference>
<protein>
    <submittedName>
        <fullName evidence="2">DUF2063 domain-containing protein</fullName>
    </submittedName>
</protein>
<dbReference type="Gene3D" id="1.10.150.690">
    <property type="entry name" value="DUF2063"/>
    <property type="match status" value="1"/>
</dbReference>
<comment type="caution">
    <text evidence="2">The sequence shown here is derived from an EMBL/GenBank/DDBJ whole genome shotgun (WGS) entry which is preliminary data.</text>
</comment>
<evidence type="ECO:0000259" key="1">
    <source>
        <dbReference type="Pfam" id="PF09836"/>
    </source>
</evidence>
<gene>
    <name evidence="2" type="ORF">GCM10007916_01300</name>
</gene>
<evidence type="ECO:0000313" key="2">
    <source>
        <dbReference type="EMBL" id="GLS89063.1"/>
    </source>
</evidence>
<proteinExistence type="predicted"/>
<sequence>MKLNQLQAQFSAALFYQHDNITDAIKETQSVTPLQRLQVYRNSFIMGVTEALAITYQHTSALVGEEFFNSVSRAFILNNPPLENNIMTYGLGFNEYLATLPQLTEMPYIAEMARFEWLLEQTSNAEVEDKQFDTTQLALVPENQLNQLLFQVATQITLFDSQQNISQLYQMIIADAVVESDLNNACYVALKKQPDFRIELISLNQQQFLLLQQIIAGKTLGEVSVDLHQQLPILLEKQLINGFTITKDKR</sequence>